<keyword evidence="5" id="KW-1185">Reference proteome</keyword>
<accession>A0A160DWT4</accession>
<evidence type="ECO:0000313" key="4">
    <source>
        <dbReference type="EMBL" id="ANB18740.1"/>
    </source>
</evidence>
<sequence>MDIRPDDLSDPRVVALLRAHRADLARHSPPQSVHALDVDAAALRAAPIAFWSVWDGDHLAGCGALKALAPDHGEIKSMRTVDAYRRRGVAARLLEHLLAEARRRGYRRLSLETGSGPAFAPAHALYLRFGFADDAPFADYPADPYSRFLTRSL</sequence>
<dbReference type="PANTHER" id="PTHR43877:SF5">
    <property type="entry name" value="BLL8307 PROTEIN"/>
    <property type="match status" value="1"/>
</dbReference>
<dbReference type="Proteomes" id="UP000076830">
    <property type="component" value="Chromosome"/>
</dbReference>
<dbReference type="STRING" id="1300342.I596_2745"/>
<name>A0A160DWT4_9GAMM</name>
<dbReference type="Gene3D" id="3.40.630.30">
    <property type="match status" value="1"/>
</dbReference>
<dbReference type="PATRIC" id="fig|1300342.3.peg.2670"/>
<organism evidence="4 5">
    <name type="scientific">Dokdonella koreensis DS-123</name>
    <dbReference type="NCBI Taxonomy" id="1300342"/>
    <lineage>
        <taxon>Bacteria</taxon>
        <taxon>Pseudomonadati</taxon>
        <taxon>Pseudomonadota</taxon>
        <taxon>Gammaproteobacteria</taxon>
        <taxon>Lysobacterales</taxon>
        <taxon>Rhodanobacteraceae</taxon>
        <taxon>Dokdonella</taxon>
    </lineage>
</organism>
<dbReference type="CDD" id="cd04301">
    <property type="entry name" value="NAT_SF"/>
    <property type="match status" value="1"/>
</dbReference>
<keyword evidence="2" id="KW-0012">Acyltransferase</keyword>
<evidence type="ECO:0000256" key="1">
    <source>
        <dbReference type="ARBA" id="ARBA00022679"/>
    </source>
</evidence>
<dbReference type="InterPro" id="IPR016181">
    <property type="entry name" value="Acyl_CoA_acyltransferase"/>
</dbReference>
<protein>
    <submittedName>
        <fullName evidence="4">Acetyltransferase, GNAT family</fullName>
    </submittedName>
</protein>
<dbReference type="InterPro" id="IPR050832">
    <property type="entry name" value="Bact_Acetyltransf"/>
</dbReference>
<dbReference type="KEGG" id="dko:I596_2745"/>
<proteinExistence type="predicted"/>
<dbReference type="EMBL" id="CP015249">
    <property type="protein sequence ID" value="ANB18740.1"/>
    <property type="molecule type" value="Genomic_DNA"/>
</dbReference>
<gene>
    <name evidence="4" type="ORF">I596_2745</name>
</gene>
<evidence type="ECO:0000313" key="5">
    <source>
        <dbReference type="Proteomes" id="UP000076830"/>
    </source>
</evidence>
<dbReference type="AlphaFoldDB" id="A0A160DWT4"/>
<feature type="domain" description="N-acetyltransferase" evidence="3">
    <location>
        <begin position="1"/>
        <end position="150"/>
    </location>
</feature>
<evidence type="ECO:0000256" key="2">
    <source>
        <dbReference type="ARBA" id="ARBA00023315"/>
    </source>
</evidence>
<reference evidence="4 5" key="1">
    <citation type="submission" date="2016-04" db="EMBL/GenBank/DDBJ databases">
        <title>Complete genome sequence of Dokdonella koreensis DS-123T.</title>
        <authorList>
            <person name="Kim J.F."/>
            <person name="Lee H."/>
            <person name="Kwak M.-J."/>
        </authorList>
    </citation>
    <scope>NUCLEOTIDE SEQUENCE [LARGE SCALE GENOMIC DNA]</scope>
    <source>
        <strain evidence="4 5">DS-123</strain>
    </source>
</reference>
<evidence type="ECO:0000259" key="3">
    <source>
        <dbReference type="PROSITE" id="PS51186"/>
    </source>
</evidence>
<dbReference type="Pfam" id="PF00583">
    <property type="entry name" value="Acetyltransf_1"/>
    <property type="match status" value="1"/>
</dbReference>
<dbReference type="SUPFAM" id="SSF55729">
    <property type="entry name" value="Acyl-CoA N-acyltransferases (Nat)"/>
    <property type="match status" value="1"/>
</dbReference>
<dbReference type="OrthoDB" id="9803233at2"/>
<dbReference type="RefSeq" id="WP_067648641.1">
    <property type="nucleotide sequence ID" value="NZ_CP015249.1"/>
</dbReference>
<dbReference type="PANTHER" id="PTHR43877">
    <property type="entry name" value="AMINOALKYLPHOSPHONATE N-ACETYLTRANSFERASE-RELATED-RELATED"/>
    <property type="match status" value="1"/>
</dbReference>
<dbReference type="GO" id="GO:0016747">
    <property type="term" value="F:acyltransferase activity, transferring groups other than amino-acyl groups"/>
    <property type="evidence" value="ECO:0007669"/>
    <property type="project" value="InterPro"/>
</dbReference>
<keyword evidence="1 4" id="KW-0808">Transferase</keyword>
<dbReference type="InterPro" id="IPR000182">
    <property type="entry name" value="GNAT_dom"/>
</dbReference>
<dbReference type="PROSITE" id="PS51186">
    <property type="entry name" value="GNAT"/>
    <property type="match status" value="1"/>
</dbReference>